<dbReference type="AlphaFoldDB" id="A0A396H2K6"/>
<dbReference type="Proteomes" id="UP000265566">
    <property type="component" value="Chromosome 7"/>
</dbReference>
<keyword evidence="1" id="KW-0472">Membrane</keyword>
<protein>
    <recommendedName>
        <fullName evidence="3">Transmembrane protein</fullName>
    </recommendedName>
</protein>
<evidence type="ECO:0000256" key="1">
    <source>
        <dbReference type="SAM" id="Phobius"/>
    </source>
</evidence>
<evidence type="ECO:0008006" key="3">
    <source>
        <dbReference type="Google" id="ProtNLM"/>
    </source>
</evidence>
<sequence>MSEPSRGSNILHWEIFVEVCVFDLVKTISEPSSTTGSENLLFLNLVPVGTLGLLVFLGLPLFAFLMESECCSKYWASAFNSGKHS</sequence>
<dbReference type="Gramene" id="rna39639">
    <property type="protein sequence ID" value="RHN45355.1"/>
    <property type="gene ID" value="gene39639"/>
</dbReference>
<evidence type="ECO:0000313" key="2">
    <source>
        <dbReference type="EMBL" id="RHN45355.1"/>
    </source>
</evidence>
<feature type="transmembrane region" description="Helical" evidence="1">
    <location>
        <begin position="41"/>
        <end position="65"/>
    </location>
</feature>
<keyword evidence="1" id="KW-1133">Transmembrane helix</keyword>
<proteinExistence type="predicted"/>
<gene>
    <name evidence="2" type="ORF">MtrunA17_Chr7g0229871</name>
</gene>
<comment type="caution">
    <text evidence="2">The sequence shown here is derived from an EMBL/GenBank/DDBJ whole genome shotgun (WGS) entry which is preliminary data.</text>
</comment>
<reference evidence="2" key="1">
    <citation type="journal article" date="2018" name="Nat. Plants">
        <title>Whole-genome landscape of Medicago truncatula symbiotic genes.</title>
        <authorList>
            <person name="Pecrix Y."/>
            <person name="Gamas P."/>
            <person name="Carrere S."/>
        </authorList>
    </citation>
    <scope>NUCLEOTIDE SEQUENCE</scope>
    <source>
        <tissue evidence="2">Leaves</tissue>
    </source>
</reference>
<keyword evidence="1" id="KW-0812">Transmembrane</keyword>
<organism evidence="2">
    <name type="scientific">Medicago truncatula</name>
    <name type="common">Barrel medic</name>
    <name type="synonym">Medicago tribuloides</name>
    <dbReference type="NCBI Taxonomy" id="3880"/>
    <lineage>
        <taxon>Eukaryota</taxon>
        <taxon>Viridiplantae</taxon>
        <taxon>Streptophyta</taxon>
        <taxon>Embryophyta</taxon>
        <taxon>Tracheophyta</taxon>
        <taxon>Spermatophyta</taxon>
        <taxon>Magnoliopsida</taxon>
        <taxon>eudicotyledons</taxon>
        <taxon>Gunneridae</taxon>
        <taxon>Pentapetalae</taxon>
        <taxon>rosids</taxon>
        <taxon>fabids</taxon>
        <taxon>Fabales</taxon>
        <taxon>Fabaceae</taxon>
        <taxon>Papilionoideae</taxon>
        <taxon>50 kb inversion clade</taxon>
        <taxon>NPAAA clade</taxon>
        <taxon>Hologalegina</taxon>
        <taxon>IRL clade</taxon>
        <taxon>Trifolieae</taxon>
        <taxon>Medicago</taxon>
    </lineage>
</organism>
<name>A0A396H2K6_MEDTR</name>
<dbReference type="EMBL" id="PSQE01000007">
    <property type="protein sequence ID" value="RHN45355.1"/>
    <property type="molecule type" value="Genomic_DNA"/>
</dbReference>
<accession>A0A396H2K6</accession>